<comment type="caution">
    <text evidence="2">The sequence shown here is derived from an EMBL/GenBank/DDBJ whole genome shotgun (WGS) entry which is preliminary data.</text>
</comment>
<evidence type="ECO:0000256" key="1">
    <source>
        <dbReference type="SAM" id="Coils"/>
    </source>
</evidence>
<protein>
    <recommendedName>
        <fullName evidence="4">BppU N-terminal domain-containing protein</fullName>
    </recommendedName>
</protein>
<proteinExistence type="predicted"/>
<feature type="coiled-coil region" evidence="1">
    <location>
        <begin position="190"/>
        <end position="250"/>
    </location>
</feature>
<dbReference type="Proteomes" id="UP000051307">
    <property type="component" value="Unassembled WGS sequence"/>
</dbReference>
<evidence type="ECO:0000313" key="2">
    <source>
        <dbReference type="EMBL" id="KRM06695.1"/>
    </source>
</evidence>
<feature type="coiled-coil region" evidence="1">
    <location>
        <begin position="340"/>
        <end position="367"/>
    </location>
</feature>
<dbReference type="PATRIC" id="fig|1423767.3.peg.1672"/>
<dbReference type="OrthoDB" id="2330157at2"/>
<dbReference type="EMBL" id="AZFU01000004">
    <property type="protein sequence ID" value="KRM06695.1"/>
    <property type="molecule type" value="Genomic_DNA"/>
</dbReference>
<keyword evidence="1" id="KW-0175">Coiled coil</keyword>
<gene>
    <name evidence="2" type="ORF">FC59_GL001611</name>
</gene>
<sequence length="595" mass="65307">MTNDQLVLQVNKINISPDKTYVKYNQNERGKVLDVTVIDNDGINAYDLTNKKIRFVDDKENNKLIVDDEADNPNRFTRTNDSQGKFSYTLNDLAYQRSGIARFEIYTDADHIDATSNFEIQIENMTSTVVANESYISSLEGLVAHHRSTIDTTETETNQLIDSLNKQIAQAISDGNKSVADEVSSIKEIIQQMQTEYKSKSDALAKLTSDWQTQTQTIQNSADDQLKQINENANSEIDKLKQDADDQLKTNQENAIAALTKINQDAADQLKSNQTANDAEINSVKQQLSDELAKVETDKATAIKGVTDARDKTIQDATDKLTAKLQSVQADYDSWKTSTVSDFQAKLDKLTQQLNTDETDQASLRQAIDSAKETVSKLHDVDFTVYAHKSDLENYYTKTETDAKLAEAGKVKTVNGIQPDSVGNIAIPAPDLSGLETKADAKTANDTLDKKISDNTVAIRKNSDAIATKANASDVYTKAELDPKLADAGKVKTVNNVQPDSSGNITIPAPDLSGLETKADAKKALDAKADKTDLDSKADKTDVNNLQNKVTSQEIEIADLKKSGTKLVGVTQAQYDQLVKDGKVQQNVIYALSNS</sequence>
<accession>A0A0R1VM02</accession>
<evidence type="ECO:0000313" key="3">
    <source>
        <dbReference type="Proteomes" id="UP000051307"/>
    </source>
</evidence>
<name>A0A0R1VM02_9LACO</name>
<organism evidence="2 3">
    <name type="scientific">Lactobacillus kitasatonis DSM 16761 = JCM 1039</name>
    <dbReference type="NCBI Taxonomy" id="1423767"/>
    <lineage>
        <taxon>Bacteria</taxon>
        <taxon>Bacillati</taxon>
        <taxon>Bacillota</taxon>
        <taxon>Bacilli</taxon>
        <taxon>Lactobacillales</taxon>
        <taxon>Lactobacillaceae</taxon>
        <taxon>Lactobacillus</taxon>
    </lineage>
</organism>
<reference evidence="2 3" key="1">
    <citation type="journal article" date="2015" name="Genome Announc.">
        <title>Expanding the biotechnology potential of lactobacilli through comparative genomics of 213 strains and associated genera.</title>
        <authorList>
            <person name="Sun Z."/>
            <person name="Harris H.M."/>
            <person name="McCann A."/>
            <person name="Guo C."/>
            <person name="Argimon S."/>
            <person name="Zhang W."/>
            <person name="Yang X."/>
            <person name="Jeffery I.B."/>
            <person name="Cooney J.C."/>
            <person name="Kagawa T.F."/>
            <person name="Liu W."/>
            <person name="Song Y."/>
            <person name="Salvetti E."/>
            <person name="Wrobel A."/>
            <person name="Rasinkangas P."/>
            <person name="Parkhill J."/>
            <person name="Rea M.C."/>
            <person name="O'Sullivan O."/>
            <person name="Ritari J."/>
            <person name="Douillard F.P."/>
            <person name="Paul Ross R."/>
            <person name="Yang R."/>
            <person name="Briner A.E."/>
            <person name="Felis G.E."/>
            <person name="de Vos W.M."/>
            <person name="Barrangou R."/>
            <person name="Klaenhammer T.R."/>
            <person name="Caufield P.W."/>
            <person name="Cui Y."/>
            <person name="Zhang H."/>
            <person name="O'Toole P.W."/>
        </authorList>
    </citation>
    <scope>NUCLEOTIDE SEQUENCE [LARGE SCALE GENOMIC DNA]</scope>
    <source>
        <strain evidence="2 3">DSM 16761</strain>
    </source>
</reference>
<dbReference type="AlphaFoldDB" id="A0A0R1VM02"/>
<evidence type="ECO:0008006" key="4">
    <source>
        <dbReference type="Google" id="ProtNLM"/>
    </source>
</evidence>
<dbReference type="RefSeq" id="WP_025014913.1">
    <property type="nucleotide sequence ID" value="NZ_AZFU01000004.1"/>
</dbReference>